<dbReference type="EMBL" id="JBHMAX010000024">
    <property type="protein sequence ID" value="MFB9732997.1"/>
    <property type="molecule type" value="Genomic_DNA"/>
</dbReference>
<accession>A0ABV5V5A1</accession>
<dbReference type="InterPro" id="IPR016193">
    <property type="entry name" value="Cytidine_deaminase-like"/>
</dbReference>
<dbReference type="Gene3D" id="3.40.140.10">
    <property type="entry name" value="Cytidine Deaminase, domain 2"/>
    <property type="match status" value="1"/>
</dbReference>
<organism evidence="5 6">
    <name type="scientific">Ornithinimicrobium kibberense</name>
    <dbReference type="NCBI Taxonomy" id="282060"/>
    <lineage>
        <taxon>Bacteria</taxon>
        <taxon>Bacillati</taxon>
        <taxon>Actinomycetota</taxon>
        <taxon>Actinomycetes</taxon>
        <taxon>Micrococcales</taxon>
        <taxon>Ornithinimicrobiaceae</taxon>
        <taxon>Ornithinimicrobium</taxon>
    </lineage>
</organism>
<keyword evidence="1" id="KW-0479">Metal-binding</keyword>
<name>A0ABV5V5A1_9MICO</name>
<feature type="compositionally biased region" description="Basic and acidic residues" evidence="3">
    <location>
        <begin position="14"/>
        <end position="25"/>
    </location>
</feature>
<dbReference type="SUPFAM" id="SSF53927">
    <property type="entry name" value="Cytidine deaminase-like"/>
    <property type="match status" value="1"/>
</dbReference>
<evidence type="ECO:0000256" key="1">
    <source>
        <dbReference type="ARBA" id="ARBA00022723"/>
    </source>
</evidence>
<dbReference type="PROSITE" id="PS00903">
    <property type="entry name" value="CYT_DCMP_DEAMINASES_1"/>
    <property type="match status" value="1"/>
</dbReference>
<dbReference type="InterPro" id="IPR002125">
    <property type="entry name" value="CMP_dCMP_dom"/>
</dbReference>
<evidence type="ECO:0000256" key="2">
    <source>
        <dbReference type="ARBA" id="ARBA00022833"/>
    </source>
</evidence>
<evidence type="ECO:0000259" key="4">
    <source>
        <dbReference type="PROSITE" id="PS51747"/>
    </source>
</evidence>
<evidence type="ECO:0000256" key="3">
    <source>
        <dbReference type="SAM" id="MobiDB-lite"/>
    </source>
</evidence>
<gene>
    <name evidence="5" type="ORF">ACFFN0_13185</name>
</gene>
<dbReference type="EC" id="3.5.4.33" evidence="5"/>
<dbReference type="PROSITE" id="PS51747">
    <property type="entry name" value="CYT_DCMP_DEAMINASES_2"/>
    <property type="match status" value="1"/>
</dbReference>
<evidence type="ECO:0000313" key="5">
    <source>
        <dbReference type="EMBL" id="MFB9732997.1"/>
    </source>
</evidence>
<proteinExistence type="predicted"/>
<protein>
    <submittedName>
        <fullName evidence="5">Nucleoside deaminase</fullName>
        <ecNumber evidence="5">3.5.4.33</ecNumber>
    </submittedName>
</protein>
<dbReference type="GO" id="GO:0052717">
    <property type="term" value="F:tRNA-specific adenosine-34 deaminase activity"/>
    <property type="evidence" value="ECO:0007669"/>
    <property type="project" value="UniProtKB-EC"/>
</dbReference>
<dbReference type="Proteomes" id="UP001589613">
    <property type="component" value="Unassembled WGS sequence"/>
</dbReference>
<dbReference type="InterPro" id="IPR016192">
    <property type="entry name" value="APOBEC/CMP_deaminase_Zn-bd"/>
</dbReference>
<keyword evidence="2" id="KW-0862">Zinc</keyword>
<keyword evidence="6" id="KW-1185">Reference proteome</keyword>
<dbReference type="PANTHER" id="PTHR11079">
    <property type="entry name" value="CYTOSINE DEAMINASE FAMILY MEMBER"/>
    <property type="match status" value="1"/>
</dbReference>
<feature type="domain" description="CMP/dCMP-type deaminase" evidence="4">
    <location>
        <begin position="22"/>
        <end position="132"/>
    </location>
</feature>
<dbReference type="PANTHER" id="PTHR11079:SF161">
    <property type="entry name" value="CMP_DCMP-TYPE DEAMINASE DOMAIN-CONTAINING PROTEIN"/>
    <property type="match status" value="1"/>
</dbReference>
<reference evidence="5 6" key="1">
    <citation type="submission" date="2024-09" db="EMBL/GenBank/DDBJ databases">
        <authorList>
            <person name="Sun Q."/>
            <person name="Mori K."/>
        </authorList>
    </citation>
    <scope>NUCLEOTIDE SEQUENCE [LARGE SCALE GENOMIC DNA]</scope>
    <source>
        <strain evidence="5 6">JCM 12763</strain>
    </source>
</reference>
<dbReference type="Pfam" id="PF00383">
    <property type="entry name" value="dCMP_cyt_deam_1"/>
    <property type="match status" value="1"/>
</dbReference>
<feature type="region of interest" description="Disordered" evidence="3">
    <location>
        <begin position="1"/>
        <end position="26"/>
    </location>
</feature>
<dbReference type="CDD" id="cd01285">
    <property type="entry name" value="nucleoside_deaminase"/>
    <property type="match status" value="1"/>
</dbReference>
<keyword evidence="5" id="KW-0378">Hydrolase</keyword>
<evidence type="ECO:0000313" key="6">
    <source>
        <dbReference type="Proteomes" id="UP001589613"/>
    </source>
</evidence>
<comment type="caution">
    <text evidence="5">The sequence shown here is derived from an EMBL/GenBank/DDBJ whole genome shotgun (WGS) entry which is preliminary data.</text>
</comment>
<sequence>MNEPDPAAGASGDPDTRPPTGEDHRRHLLRAVELAREGSSRGDGGPFGAVVVLDGRVVGEGWNQVVATDDPTAHAEIVAVRRACAELGSFQLVGAHVYASCEPCPMCLGALYWARPAQIHHAATREHAAEVGFDDSFIYDELALPPDRRRLPARQHDLPEAVQVMRRWAENPDRTTY</sequence>
<dbReference type="RefSeq" id="WP_141338064.1">
    <property type="nucleotide sequence ID" value="NZ_JBHMAX010000024.1"/>
</dbReference>